<comment type="subcellular location">
    <subcellularLocation>
        <location evidence="1 6">Mitochondrion matrix</location>
    </subcellularLocation>
</comment>
<evidence type="ECO:0000256" key="4">
    <source>
        <dbReference type="ARBA" id="ARBA00023128"/>
    </source>
</evidence>
<dbReference type="PANTHER" id="PTHR13137:SF6">
    <property type="entry name" value="SUCCINATE DEHYDROGENASE ASSEMBLY FACTOR 3, MITOCHONDRIAL"/>
    <property type="match status" value="1"/>
</dbReference>
<dbReference type="InterPro" id="IPR008381">
    <property type="entry name" value="SDHAF3/Sdh7"/>
</dbReference>
<evidence type="ECO:0000313" key="7">
    <source>
        <dbReference type="EMBL" id="KAA8498826.1"/>
    </source>
</evidence>
<comment type="similarity">
    <text evidence="2 6">Belongs to the complex I LYR family. SDHAF3 subfamily.</text>
</comment>
<dbReference type="PANTHER" id="PTHR13137">
    <property type="entry name" value="DC11 ACN9 HOMOLOG"/>
    <property type="match status" value="1"/>
</dbReference>
<dbReference type="GO" id="GO:0005759">
    <property type="term" value="C:mitochondrial matrix"/>
    <property type="evidence" value="ECO:0007669"/>
    <property type="project" value="UniProtKB-SubCell"/>
</dbReference>
<dbReference type="GO" id="GO:0034553">
    <property type="term" value="P:mitochondrial respiratory chain complex II assembly"/>
    <property type="evidence" value="ECO:0007669"/>
    <property type="project" value="UniProtKB-UniRule"/>
</dbReference>
<dbReference type="GO" id="GO:0005758">
    <property type="term" value="C:mitochondrial intermembrane space"/>
    <property type="evidence" value="ECO:0007669"/>
    <property type="project" value="TreeGrafter"/>
</dbReference>
<comment type="function">
    <text evidence="6">Plays an essential role in the assembly of succinate dehydrogenase (SDH), an enzyme complex (also referred to as respiratory complex II) that is a component of both the tricarboxylic acid (TCA) cycle and the mitochondrial electron transport chain, and which couples the oxidation of succinate to fumarate with the reduction of ubiquinone (coenzyme Q) to ubiquinol. Promotes maturation of the iron-sulfur protein subunit of the SDH catalytic dimer, protecting it from the deleterious effects of oxidants. May act together with SDHAF1.</text>
</comment>
<evidence type="ECO:0000256" key="6">
    <source>
        <dbReference type="RuleBase" id="RU368039"/>
    </source>
</evidence>
<keyword evidence="4 6" id="KW-0496">Mitochondrion</keyword>
<accession>A0A5J4Z559</accession>
<evidence type="ECO:0000256" key="3">
    <source>
        <dbReference type="ARBA" id="ARBA00022946"/>
    </source>
</evidence>
<keyword evidence="8" id="KW-1185">Reference proteome</keyword>
<evidence type="ECO:0000313" key="8">
    <source>
        <dbReference type="Proteomes" id="UP000324585"/>
    </source>
</evidence>
<evidence type="ECO:0000256" key="2">
    <source>
        <dbReference type="ARBA" id="ARBA00006020"/>
    </source>
</evidence>
<dbReference type="GO" id="GO:0006105">
    <property type="term" value="P:succinate metabolic process"/>
    <property type="evidence" value="ECO:0007669"/>
    <property type="project" value="TreeGrafter"/>
</dbReference>
<comment type="subunit">
    <text evidence="6">Interacts with the iron-sulfur protein subunit within the SDH catalytic dimer.</text>
</comment>
<name>A0A5J4Z559_PORPP</name>
<dbReference type="AlphaFoldDB" id="A0A5J4Z559"/>
<keyword evidence="3" id="KW-0809">Transit peptide</keyword>
<evidence type="ECO:0000256" key="1">
    <source>
        <dbReference type="ARBA" id="ARBA00004305"/>
    </source>
</evidence>
<evidence type="ECO:0000256" key="5">
    <source>
        <dbReference type="ARBA" id="ARBA00023186"/>
    </source>
</evidence>
<sequence>MSGPTYTRVQKLGLYRAILRAHRAFLGEYEGQRALGDRYVKEEFHRHRNADAKFVAPFLRAWEEYLQVLLERRKHAGAHLEPAQMAALNESQRLQVERLKKIIDGTEATP</sequence>
<dbReference type="OrthoDB" id="278329at2759"/>
<proteinExistence type="inferred from homology"/>
<comment type="caution">
    <text evidence="7">The sequence shown here is derived from an EMBL/GenBank/DDBJ whole genome shotgun (WGS) entry which is preliminary data.</text>
</comment>
<gene>
    <name evidence="7" type="ORF">FVE85_6411</name>
</gene>
<keyword evidence="5 6" id="KW-0143">Chaperone</keyword>
<organism evidence="7 8">
    <name type="scientific">Porphyridium purpureum</name>
    <name type="common">Red alga</name>
    <name type="synonym">Porphyridium cruentum</name>
    <dbReference type="NCBI Taxonomy" id="35688"/>
    <lineage>
        <taxon>Eukaryota</taxon>
        <taxon>Rhodophyta</taxon>
        <taxon>Bangiophyceae</taxon>
        <taxon>Porphyridiales</taxon>
        <taxon>Porphyridiaceae</taxon>
        <taxon>Porphyridium</taxon>
    </lineage>
</organism>
<dbReference type="CDD" id="cd20270">
    <property type="entry name" value="Complex1_LYR_SDHAF3_LYRM10"/>
    <property type="match status" value="1"/>
</dbReference>
<reference evidence="8" key="1">
    <citation type="journal article" date="2019" name="Nat. Commun.">
        <title>Expansion of phycobilisome linker gene families in mesophilic red algae.</title>
        <authorList>
            <person name="Lee J."/>
            <person name="Kim D."/>
            <person name="Bhattacharya D."/>
            <person name="Yoon H.S."/>
        </authorList>
    </citation>
    <scope>NUCLEOTIDE SEQUENCE [LARGE SCALE GENOMIC DNA]</scope>
    <source>
        <strain evidence="8">CCMP 1328</strain>
    </source>
</reference>
<dbReference type="Pfam" id="PF13233">
    <property type="entry name" value="Complex1_LYR_2"/>
    <property type="match status" value="1"/>
</dbReference>
<protein>
    <recommendedName>
        <fullName evidence="6">Succinate dehydrogenase assembly factor 3</fullName>
        <shortName evidence="6">SDH assembly factor 3</shortName>
        <shortName evidence="6">SDHAF3</shortName>
    </recommendedName>
</protein>
<dbReference type="Proteomes" id="UP000324585">
    <property type="component" value="Unassembled WGS sequence"/>
</dbReference>
<dbReference type="OMA" id="ILRCHRQ"/>
<dbReference type="EMBL" id="VRMN01000001">
    <property type="protein sequence ID" value="KAA8498826.1"/>
    <property type="molecule type" value="Genomic_DNA"/>
</dbReference>